<evidence type="ECO:0000313" key="3">
    <source>
        <dbReference type="EMBL" id="CDX60371.1"/>
    </source>
</evidence>
<dbReference type="EMBL" id="CCMZ01000004">
    <property type="protein sequence ID" value="CDX12499.1"/>
    <property type="molecule type" value="Genomic_DNA"/>
</dbReference>
<protein>
    <submittedName>
        <fullName evidence="2">Uncharacterized protein</fullName>
    </submittedName>
</protein>
<keyword evidence="4" id="KW-1185">Reference proteome</keyword>
<dbReference type="Proteomes" id="UP000045285">
    <property type="component" value="Unassembled WGS sequence"/>
</dbReference>
<evidence type="ECO:0000313" key="5">
    <source>
        <dbReference type="Proteomes" id="UP000046122"/>
    </source>
</evidence>
<feature type="region of interest" description="Disordered" evidence="1">
    <location>
        <begin position="29"/>
        <end position="57"/>
    </location>
</feature>
<sequence>MRAEAQRHRGIIPGSQLSVRGRRDDPVKISALDSVGPGGAGSGWQHRRRDANARGSVAKPNGRVGAFFEDGFLEVDDLMLSRSMREKVLGALIDKIPSQM</sequence>
<evidence type="ECO:0000313" key="4">
    <source>
        <dbReference type="Proteomes" id="UP000045285"/>
    </source>
</evidence>
<evidence type="ECO:0000256" key="1">
    <source>
        <dbReference type="SAM" id="MobiDB-lite"/>
    </source>
</evidence>
<proteinExistence type="predicted"/>
<reference evidence="2 5" key="2">
    <citation type="submission" date="2014-08" db="EMBL/GenBank/DDBJ databases">
        <authorList>
            <person name="Moulin Lionel"/>
        </authorList>
    </citation>
    <scope>NUCLEOTIDE SEQUENCE [LARGE SCALE GENOMIC DNA]</scope>
</reference>
<gene>
    <name evidence="2" type="ORF">MPL3356_120016</name>
    <name evidence="3" type="ORF">MPL3365_370013</name>
</gene>
<name>A0A090DGY9_MESPL</name>
<reference evidence="4" key="1">
    <citation type="submission" date="2014-08" db="EMBL/GenBank/DDBJ databases">
        <authorList>
            <person name="Moulin L."/>
        </authorList>
    </citation>
    <scope>NUCLEOTIDE SEQUENCE [LARGE SCALE GENOMIC DNA]</scope>
</reference>
<dbReference type="Proteomes" id="UP000046122">
    <property type="component" value="Unassembled WGS sequence"/>
</dbReference>
<evidence type="ECO:0000313" key="2">
    <source>
        <dbReference type="EMBL" id="CDX12499.1"/>
    </source>
</evidence>
<accession>A0A090DGY9</accession>
<dbReference type="AlphaFoldDB" id="A0A090DGY9"/>
<organism evidence="2 4">
    <name type="scientific">Mesorhizobium plurifarium</name>
    <dbReference type="NCBI Taxonomy" id="69974"/>
    <lineage>
        <taxon>Bacteria</taxon>
        <taxon>Pseudomonadati</taxon>
        <taxon>Pseudomonadota</taxon>
        <taxon>Alphaproteobacteria</taxon>
        <taxon>Hyphomicrobiales</taxon>
        <taxon>Phyllobacteriaceae</taxon>
        <taxon>Mesorhizobium</taxon>
    </lineage>
</organism>
<dbReference type="EMBL" id="CCNE01000031">
    <property type="protein sequence ID" value="CDX60371.1"/>
    <property type="molecule type" value="Genomic_DNA"/>
</dbReference>